<protein>
    <recommendedName>
        <fullName evidence="3">Aminoglycoside phosphotransferase domain-containing protein</fullName>
    </recommendedName>
</protein>
<keyword evidence="2" id="KW-1185">Reference proteome</keyword>
<sequence length="424" mass="48228">MSGEAHGLASADETLRCEAATYLWLQERCPDIPIPKLHGFGLPCLQSFTALENVPFWNRLAWQIRRILAWFRGRTLPRYFSHRRRHLAGLGYLLLEYVEEGEMLSSSWQRRRDDPKRRANLFRGLSRVMVRLAKLPLPRIGSWTIDDEGVLSLTNRPLSIHVHMIENAGISSGIPRDRTYTSTEQYVLDLLACQDNRIRDQPNSIHNVEDGYEQLAALTSLRACLPTFTRGSRDGLFALSLTDPSRDNIFVDQDWNVTKIIDLEWACVLPVEMTSPPSWLSSQHLDEVALEPDDYVQVVQEFFEASAAEERSRYQTDSFTRTMQDAWRTGSFWYTHAVSSPSLVAAIFPYRIQPLFAKPRGSDGASFESVVAPLWDRDVPQFIAEKLAEKARYAERLRELFAVATAPSEGESTCNAGDGSQNEQ</sequence>
<organism evidence="1 2">
    <name type="scientific">Purpureocillium takamizusanense</name>
    <dbReference type="NCBI Taxonomy" id="2060973"/>
    <lineage>
        <taxon>Eukaryota</taxon>
        <taxon>Fungi</taxon>
        <taxon>Dikarya</taxon>
        <taxon>Ascomycota</taxon>
        <taxon>Pezizomycotina</taxon>
        <taxon>Sordariomycetes</taxon>
        <taxon>Hypocreomycetidae</taxon>
        <taxon>Hypocreales</taxon>
        <taxon>Ophiocordycipitaceae</taxon>
        <taxon>Purpureocillium</taxon>
    </lineage>
</organism>
<name>A0A9Q8VC86_9HYPO</name>
<gene>
    <name evidence="1" type="ORF">JDV02_007346</name>
</gene>
<dbReference type="InterPro" id="IPR011009">
    <property type="entry name" value="Kinase-like_dom_sf"/>
</dbReference>
<evidence type="ECO:0008006" key="3">
    <source>
        <dbReference type="Google" id="ProtNLM"/>
    </source>
</evidence>
<evidence type="ECO:0000313" key="1">
    <source>
        <dbReference type="EMBL" id="UNI21350.1"/>
    </source>
</evidence>
<dbReference type="InterPro" id="IPR051678">
    <property type="entry name" value="AGP_Transferase"/>
</dbReference>
<dbReference type="RefSeq" id="XP_047844831.1">
    <property type="nucleotide sequence ID" value="XM_047988833.1"/>
</dbReference>
<dbReference type="AlphaFoldDB" id="A0A9Q8VC86"/>
<evidence type="ECO:0000313" key="2">
    <source>
        <dbReference type="Proteomes" id="UP000829364"/>
    </source>
</evidence>
<dbReference type="PANTHER" id="PTHR21310">
    <property type="entry name" value="AMINOGLYCOSIDE PHOSPHOTRANSFERASE-RELATED-RELATED"/>
    <property type="match status" value="1"/>
</dbReference>
<dbReference type="OrthoDB" id="3645574at2759"/>
<dbReference type="PANTHER" id="PTHR21310:SF37">
    <property type="entry name" value="AMINOGLYCOSIDE PHOSPHOTRANSFERASE DOMAIN-CONTAINING PROTEIN"/>
    <property type="match status" value="1"/>
</dbReference>
<dbReference type="SUPFAM" id="SSF56112">
    <property type="entry name" value="Protein kinase-like (PK-like)"/>
    <property type="match status" value="1"/>
</dbReference>
<dbReference type="EMBL" id="CP086360">
    <property type="protein sequence ID" value="UNI21350.1"/>
    <property type="molecule type" value="Genomic_DNA"/>
</dbReference>
<dbReference type="KEGG" id="ptkz:JDV02_007346"/>
<dbReference type="Proteomes" id="UP000829364">
    <property type="component" value="Chromosome 7"/>
</dbReference>
<reference evidence="1" key="1">
    <citation type="submission" date="2021-11" db="EMBL/GenBank/DDBJ databases">
        <title>Purpureocillium_takamizusanense_genome.</title>
        <authorList>
            <person name="Nguyen N.-H."/>
        </authorList>
    </citation>
    <scope>NUCLEOTIDE SEQUENCE</scope>
    <source>
        <strain evidence="1">PT3</strain>
    </source>
</reference>
<proteinExistence type="predicted"/>
<dbReference type="GeneID" id="72069294"/>
<accession>A0A9Q8VC86</accession>